<accession>A0ABN9BNM4</accession>
<evidence type="ECO:0000313" key="3">
    <source>
        <dbReference type="Proteomes" id="UP001162483"/>
    </source>
</evidence>
<evidence type="ECO:0000256" key="1">
    <source>
        <dbReference type="SAM" id="MobiDB-lite"/>
    </source>
</evidence>
<name>A0ABN9BNM4_9NEOB</name>
<dbReference type="EMBL" id="CATNWA010004985">
    <property type="protein sequence ID" value="CAI9549111.1"/>
    <property type="molecule type" value="Genomic_DNA"/>
</dbReference>
<dbReference type="Proteomes" id="UP001162483">
    <property type="component" value="Unassembled WGS sequence"/>
</dbReference>
<comment type="caution">
    <text evidence="2">The sequence shown here is derived from an EMBL/GenBank/DDBJ whole genome shotgun (WGS) entry which is preliminary data.</text>
</comment>
<feature type="compositionally biased region" description="Low complexity" evidence="1">
    <location>
        <begin position="32"/>
        <end position="47"/>
    </location>
</feature>
<evidence type="ECO:0000313" key="2">
    <source>
        <dbReference type="EMBL" id="CAI9549111.1"/>
    </source>
</evidence>
<gene>
    <name evidence="2" type="ORF">SPARVUS_LOCUS3284873</name>
</gene>
<feature type="non-terminal residue" evidence="2">
    <location>
        <position position="1"/>
    </location>
</feature>
<feature type="region of interest" description="Disordered" evidence="1">
    <location>
        <begin position="32"/>
        <end position="52"/>
    </location>
</feature>
<protein>
    <submittedName>
        <fullName evidence="2">Uncharacterized protein</fullName>
    </submittedName>
</protein>
<organism evidence="2 3">
    <name type="scientific">Staurois parvus</name>
    <dbReference type="NCBI Taxonomy" id="386267"/>
    <lineage>
        <taxon>Eukaryota</taxon>
        <taxon>Metazoa</taxon>
        <taxon>Chordata</taxon>
        <taxon>Craniata</taxon>
        <taxon>Vertebrata</taxon>
        <taxon>Euteleostomi</taxon>
        <taxon>Amphibia</taxon>
        <taxon>Batrachia</taxon>
        <taxon>Anura</taxon>
        <taxon>Neobatrachia</taxon>
        <taxon>Ranoidea</taxon>
        <taxon>Ranidae</taxon>
        <taxon>Staurois</taxon>
    </lineage>
</organism>
<proteinExistence type="predicted"/>
<sequence length="153" mass="16446">CLHGFIFSSIKTGGSGLARSSVARSDIPNSISMSQSASIDSDNSDSSGLWSPISSPNSPDYSFSAFGSSNSFNLTGEVFSKFSLPRSTYTHDPQKKWTDFETTTSFWDHPATDSVPTWPTSTGSPTHVTSVSMWWGGVFLVISLSGGQILNQF</sequence>
<keyword evidence="3" id="KW-1185">Reference proteome</keyword>
<reference evidence="2" key="1">
    <citation type="submission" date="2023-05" db="EMBL/GenBank/DDBJ databases">
        <authorList>
            <person name="Stuckert A."/>
        </authorList>
    </citation>
    <scope>NUCLEOTIDE SEQUENCE</scope>
</reference>